<dbReference type="Gene3D" id="2.60.120.10">
    <property type="entry name" value="Jelly Rolls"/>
    <property type="match status" value="1"/>
</dbReference>
<organism evidence="3 4">
    <name type="scientific">Teichococcus coralli</name>
    <dbReference type="NCBI Taxonomy" id="2545983"/>
    <lineage>
        <taxon>Bacteria</taxon>
        <taxon>Pseudomonadati</taxon>
        <taxon>Pseudomonadota</taxon>
        <taxon>Alphaproteobacteria</taxon>
        <taxon>Acetobacterales</taxon>
        <taxon>Roseomonadaceae</taxon>
        <taxon>Roseomonas</taxon>
    </lineage>
</organism>
<evidence type="ECO:0000313" key="4">
    <source>
        <dbReference type="Proteomes" id="UP000460715"/>
    </source>
</evidence>
<dbReference type="SUPFAM" id="SSF51182">
    <property type="entry name" value="RmlC-like cupins"/>
    <property type="match status" value="1"/>
</dbReference>
<proteinExistence type="predicted"/>
<feature type="region of interest" description="Disordered" evidence="1">
    <location>
        <begin position="117"/>
        <end position="136"/>
    </location>
</feature>
<evidence type="ECO:0000259" key="2">
    <source>
        <dbReference type="Pfam" id="PF07883"/>
    </source>
</evidence>
<gene>
    <name evidence="3" type="ORF">E0493_04185</name>
</gene>
<reference evidence="3 4" key="1">
    <citation type="submission" date="2019-03" db="EMBL/GenBank/DDBJ databases">
        <title>Roseomonas sp. a novel Roseomonas species isolated from Sea whip Gorgonian.</title>
        <authorList>
            <person name="Li F."/>
            <person name="Pan X."/>
            <person name="Huang S."/>
            <person name="Li Z."/>
            <person name="Meng B."/>
        </authorList>
    </citation>
    <scope>NUCLEOTIDE SEQUENCE [LARGE SCALE GENOMIC DNA]</scope>
    <source>
        <strain evidence="3 4">M0104</strain>
    </source>
</reference>
<dbReference type="RefSeq" id="WP_160935681.1">
    <property type="nucleotide sequence ID" value="NZ_SNVJ01000003.1"/>
</dbReference>
<dbReference type="InterPro" id="IPR011051">
    <property type="entry name" value="RmlC_Cupin_sf"/>
</dbReference>
<accession>A0A845B5S4</accession>
<feature type="domain" description="Cupin type-2" evidence="2">
    <location>
        <begin position="41"/>
        <end position="99"/>
    </location>
</feature>
<dbReference type="AlphaFoldDB" id="A0A845B5S4"/>
<dbReference type="Proteomes" id="UP000460715">
    <property type="component" value="Unassembled WGS sequence"/>
</dbReference>
<dbReference type="Pfam" id="PF07883">
    <property type="entry name" value="Cupin_2"/>
    <property type="match status" value="1"/>
</dbReference>
<dbReference type="OrthoDB" id="3829432at2"/>
<sequence>MSATLFHGAALPGGTAWSGPAVARIPDAVVKLRWTDQPYRWHVNTGQEVFAVLAGRVAMHLREDGAERVVTLGPGDLLHLPAGAEHVAHPQGPACLLVVEQAGSDELTCAAGRSSCRPGSPCASARSARARRGRPC</sequence>
<keyword evidence="4" id="KW-1185">Reference proteome</keyword>
<feature type="compositionally biased region" description="Low complexity" evidence="1">
    <location>
        <begin position="117"/>
        <end position="127"/>
    </location>
</feature>
<dbReference type="InterPro" id="IPR013096">
    <property type="entry name" value="Cupin_2"/>
</dbReference>
<evidence type="ECO:0000256" key="1">
    <source>
        <dbReference type="SAM" id="MobiDB-lite"/>
    </source>
</evidence>
<name>A0A845B5S4_9PROT</name>
<dbReference type="InterPro" id="IPR014710">
    <property type="entry name" value="RmlC-like_jellyroll"/>
</dbReference>
<comment type="caution">
    <text evidence="3">The sequence shown here is derived from an EMBL/GenBank/DDBJ whole genome shotgun (WGS) entry which is preliminary data.</text>
</comment>
<dbReference type="EMBL" id="SNVJ01000003">
    <property type="protein sequence ID" value="MXP62551.1"/>
    <property type="molecule type" value="Genomic_DNA"/>
</dbReference>
<evidence type="ECO:0000313" key="3">
    <source>
        <dbReference type="EMBL" id="MXP62551.1"/>
    </source>
</evidence>
<protein>
    <submittedName>
        <fullName evidence="3">Cupin domain-containing protein</fullName>
    </submittedName>
</protein>